<dbReference type="InterPro" id="IPR013088">
    <property type="entry name" value="Znf_NHR/GATA"/>
</dbReference>
<keyword evidence="1" id="KW-0863">Zinc-finger</keyword>
<dbReference type="Pfam" id="PF00320">
    <property type="entry name" value="GATA"/>
    <property type="match status" value="1"/>
</dbReference>
<dbReference type="EMBL" id="MDYQ01000020">
    <property type="protein sequence ID" value="PRP87497.1"/>
    <property type="molecule type" value="Genomic_DNA"/>
</dbReference>
<dbReference type="InParanoid" id="A0A2P6NU42"/>
<gene>
    <name evidence="3" type="ORF">PROFUN_00708</name>
</gene>
<dbReference type="GO" id="GO:0008270">
    <property type="term" value="F:zinc ion binding"/>
    <property type="evidence" value="ECO:0007669"/>
    <property type="project" value="UniProtKB-KW"/>
</dbReference>
<keyword evidence="4" id="KW-1185">Reference proteome</keyword>
<dbReference type="Proteomes" id="UP000241769">
    <property type="component" value="Unassembled WGS sequence"/>
</dbReference>
<accession>A0A2P6NU42</accession>
<evidence type="ECO:0000313" key="4">
    <source>
        <dbReference type="Proteomes" id="UP000241769"/>
    </source>
</evidence>
<feature type="domain" description="GATA-type" evidence="2">
    <location>
        <begin position="33"/>
        <end position="67"/>
    </location>
</feature>
<dbReference type="OrthoDB" id="515712at2759"/>
<dbReference type="PANTHER" id="PTHR34451">
    <property type="entry name" value="PHD FINGER FAMILY PROTEIN"/>
    <property type="match status" value="1"/>
</dbReference>
<dbReference type="InterPro" id="IPR000679">
    <property type="entry name" value="Znf_GATA"/>
</dbReference>
<dbReference type="SMART" id="SM00401">
    <property type="entry name" value="ZnF_GATA"/>
    <property type="match status" value="1"/>
</dbReference>
<dbReference type="PANTHER" id="PTHR34451:SF7">
    <property type="entry name" value="PHD FINGER FAMILY PROTEIN"/>
    <property type="match status" value="1"/>
</dbReference>
<dbReference type="AlphaFoldDB" id="A0A2P6NU42"/>
<dbReference type="Gene3D" id="3.30.50.10">
    <property type="entry name" value="Erythroid Transcription Factor GATA-1, subunit A"/>
    <property type="match status" value="1"/>
</dbReference>
<dbReference type="GO" id="GO:0006355">
    <property type="term" value="P:regulation of DNA-templated transcription"/>
    <property type="evidence" value="ECO:0007669"/>
    <property type="project" value="InterPro"/>
</dbReference>
<dbReference type="CDD" id="cd00202">
    <property type="entry name" value="ZnF_GATA"/>
    <property type="match status" value="1"/>
</dbReference>
<sequence length="155" mass="18254">MTITTLNHPEDTLYDELDETAGAYLISHLRPYCENCGTFETSQWRKGWTSGLLTHSVLLCNACGLKYHKNQYCPFCHYIYGKEDEKQTQKEDWLVCRSCGRRCHKECELKMGDPHMIDHPTFQCLGCRKIQPQRRPQVLSIDKLFRHEELVRDDQ</sequence>
<dbReference type="GO" id="GO:0043565">
    <property type="term" value="F:sequence-specific DNA binding"/>
    <property type="evidence" value="ECO:0007669"/>
    <property type="project" value="InterPro"/>
</dbReference>
<reference evidence="3 4" key="1">
    <citation type="journal article" date="2018" name="Genome Biol. Evol.">
        <title>Multiple Roots of Fruiting Body Formation in Amoebozoa.</title>
        <authorList>
            <person name="Hillmann F."/>
            <person name="Forbes G."/>
            <person name="Novohradska S."/>
            <person name="Ferling I."/>
            <person name="Riege K."/>
            <person name="Groth M."/>
            <person name="Westermann M."/>
            <person name="Marz M."/>
            <person name="Spaller T."/>
            <person name="Winckler T."/>
            <person name="Schaap P."/>
            <person name="Glockner G."/>
        </authorList>
    </citation>
    <scope>NUCLEOTIDE SEQUENCE [LARGE SCALE GENOMIC DNA]</scope>
    <source>
        <strain evidence="3 4">Jena</strain>
    </source>
</reference>
<comment type="caution">
    <text evidence="3">The sequence shown here is derived from an EMBL/GenBank/DDBJ whole genome shotgun (WGS) entry which is preliminary data.</text>
</comment>
<evidence type="ECO:0000313" key="3">
    <source>
        <dbReference type="EMBL" id="PRP87497.1"/>
    </source>
</evidence>
<organism evidence="3 4">
    <name type="scientific">Planoprotostelium fungivorum</name>
    <dbReference type="NCBI Taxonomy" id="1890364"/>
    <lineage>
        <taxon>Eukaryota</taxon>
        <taxon>Amoebozoa</taxon>
        <taxon>Evosea</taxon>
        <taxon>Variosea</taxon>
        <taxon>Cavosteliida</taxon>
        <taxon>Cavosteliaceae</taxon>
        <taxon>Planoprotostelium</taxon>
    </lineage>
</organism>
<keyword evidence="1" id="KW-0862">Zinc</keyword>
<dbReference type="SUPFAM" id="SSF57716">
    <property type="entry name" value="Glucocorticoid receptor-like (DNA-binding domain)"/>
    <property type="match status" value="1"/>
</dbReference>
<name>A0A2P6NU42_9EUKA</name>
<evidence type="ECO:0000259" key="2">
    <source>
        <dbReference type="PROSITE" id="PS50114"/>
    </source>
</evidence>
<protein>
    <recommendedName>
        <fullName evidence="2">GATA-type domain-containing protein</fullName>
    </recommendedName>
</protein>
<evidence type="ECO:0000256" key="1">
    <source>
        <dbReference type="PROSITE-ProRule" id="PRU00094"/>
    </source>
</evidence>
<proteinExistence type="predicted"/>
<keyword evidence="1" id="KW-0479">Metal-binding</keyword>
<dbReference type="PROSITE" id="PS50114">
    <property type="entry name" value="GATA_ZN_FINGER_2"/>
    <property type="match status" value="1"/>
</dbReference>